<evidence type="ECO:0008006" key="5">
    <source>
        <dbReference type="Google" id="ProtNLM"/>
    </source>
</evidence>
<dbReference type="Pfam" id="PF03767">
    <property type="entry name" value="Acid_phosphat_B"/>
    <property type="match status" value="1"/>
</dbReference>
<feature type="signal peptide" evidence="2">
    <location>
        <begin position="1"/>
        <end position="25"/>
    </location>
</feature>
<dbReference type="AlphaFoldDB" id="A0A0R2SEI1"/>
<evidence type="ECO:0000313" key="3">
    <source>
        <dbReference type="EMBL" id="KRO71165.1"/>
    </source>
</evidence>
<reference evidence="3 4" key="1">
    <citation type="submission" date="2015-10" db="EMBL/GenBank/DDBJ databases">
        <title>Metagenome-Assembled Genomes uncover a global brackish microbiome.</title>
        <authorList>
            <person name="Hugerth L.W."/>
            <person name="Larsson J."/>
            <person name="Alneberg J."/>
            <person name="Lindh M.V."/>
            <person name="Legrand C."/>
            <person name="Pinhassi J."/>
            <person name="Andersson A.F."/>
        </authorList>
    </citation>
    <scope>NUCLEOTIDE SEQUENCE [LARGE SCALE GENOMIC DNA]</scope>
    <source>
        <strain evidence="3">BACL4 MAG-120507-bin80</strain>
    </source>
</reference>
<dbReference type="Gene3D" id="3.40.50.1000">
    <property type="entry name" value="HAD superfamily/HAD-like"/>
    <property type="match status" value="1"/>
</dbReference>
<evidence type="ECO:0000313" key="4">
    <source>
        <dbReference type="Proteomes" id="UP000051934"/>
    </source>
</evidence>
<dbReference type="EMBL" id="LIBB01000229">
    <property type="protein sequence ID" value="KRO71165.1"/>
    <property type="molecule type" value="Genomic_DNA"/>
</dbReference>
<comment type="caution">
    <text evidence="3">The sequence shown here is derived from an EMBL/GenBank/DDBJ whole genome shotgun (WGS) entry which is preliminary data.</text>
</comment>
<evidence type="ECO:0000256" key="2">
    <source>
        <dbReference type="SAM" id="SignalP"/>
    </source>
</evidence>
<organism evidence="3 4">
    <name type="scientific">OM182 bacterium BACL3 MAG-120507-bin80</name>
    <dbReference type="NCBI Taxonomy" id="1655577"/>
    <lineage>
        <taxon>Bacteria</taxon>
        <taxon>Pseudomonadati</taxon>
        <taxon>Pseudomonadota</taxon>
        <taxon>Gammaproteobacteria</taxon>
        <taxon>OMG group</taxon>
        <taxon>OM182 clade</taxon>
    </lineage>
</organism>
<dbReference type="InterPro" id="IPR005519">
    <property type="entry name" value="Acid_phosphat_B-like"/>
</dbReference>
<feature type="chain" id="PRO_5006423633" description="Acid phosphatase" evidence="2">
    <location>
        <begin position="26"/>
        <end position="280"/>
    </location>
</feature>
<keyword evidence="1 2" id="KW-0732">Signal</keyword>
<evidence type="ECO:0000256" key="1">
    <source>
        <dbReference type="ARBA" id="ARBA00022729"/>
    </source>
</evidence>
<name>A0A0R2SEI1_9GAMM</name>
<sequence length="280" mass="30633">MLNRILRTGVAAAAILGALATPVTAAESERESANAALTNPLLYAIAWRQTAAEFRALYYQGFALAQLRVEQALAAREASAPNDTRPLAVITDVDETVLLSGAYWGQLIAEGGDFFDDATWDAWVPNNEFVASPGAREFAAFCEANGVTLFFVTNRDQGEATFELALGNLRAAGFENVRAENLRVLRETSNKEAVQAQIRSDYRVIASLGDNLNDFARRYYVIDVAEREALMHADAARFGTDYIVFPNPTDGHWIRAIFGESEPAPTEANRRILRAAAVGR</sequence>
<dbReference type="PANTHER" id="PTHR31284">
    <property type="entry name" value="ACID PHOSPHATASE-LIKE PROTEIN"/>
    <property type="match status" value="1"/>
</dbReference>
<dbReference type="InterPro" id="IPR036412">
    <property type="entry name" value="HAD-like_sf"/>
</dbReference>
<accession>A0A0R2SEI1</accession>
<dbReference type="Proteomes" id="UP000051934">
    <property type="component" value="Unassembled WGS sequence"/>
</dbReference>
<proteinExistence type="predicted"/>
<dbReference type="SUPFAM" id="SSF56784">
    <property type="entry name" value="HAD-like"/>
    <property type="match status" value="1"/>
</dbReference>
<dbReference type="InterPro" id="IPR023214">
    <property type="entry name" value="HAD_sf"/>
</dbReference>
<protein>
    <recommendedName>
        <fullName evidence="5">Acid phosphatase</fullName>
    </recommendedName>
</protein>
<dbReference type="PANTHER" id="PTHR31284:SF10">
    <property type="entry name" value="ACID PHOSPHATASE-LIKE PROTEIN"/>
    <property type="match status" value="1"/>
</dbReference>
<gene>
    <name evidence="3" type="ORF">ABR69_05100</name>
</gene>